<dbReference type="RefSeq" id="XP_018269739.1">
    <property type="nucleotide sequence ID" value="XM_018417543.1"/>
</dbReference>
<dbReference type="AlphaFoldDB" id="A0A0P9H179"/>
<feature type="region of interest" description="Disordered" evidence="1">
    <location>
        <begin position="234"/>
        <end position="273"/>
    </location>
</feature>
<feature type="compositionally biased region" description="Basic and acidic residues" evidence="1">
    <location>
        <begin position="249"/>
        <end position="258"/>
    </location>
</feature>
<organism evidence="2 3">
    <name type="scientific">Rhodotorula graminis (strain WP1)</name>
    <dbReference type="NCBI Taxonomy" id="578459"/>
    <lineage>
        <taxon>Eukaryota</taxon>
        <taxon>Fungi</taxon>
        <taxon>Dikarya</taxon>
        <taxon>Basidiomycota</taxon>
        <taxon>Pucciniomycotina</taxon>
        <taxon>Microbotryomycetes</taxon>
        <taxon>Sporidiobolales</taxon>
        <taxon>Sporidiobolaceae</taxon>
        <taxon>Rhodotorula</taxon>
    </lineage>
</organism>
<proteinExistence type="predicted"/>
<protein>
    <submittedName>
        <fullName evidence="2">Uncharacterized protein</fullName>
    </submittedName>
</protein>
<reference evidence="2 3" key="1">
    <citation type="journal article" date="2015" name="Front. Microbiol.">
        <title>Genome sequence of the plant growth promoting endophytic yeast Rhodotorula graminis WP1.</title>
        <authorList>
            <person name="Firrincieli A."/>
            <person name="Otillar R."/>
            <person name="Salamov A."/>
            <person name="Schmutz J."/>
            <person name="Khan Z."/>
            <person name="Redman R.S."/>
            <person name="Fleck N.D."/>
            <person name="Lindquist E."/>
            <person name="Grigoriev I.V."/>
            <person name="Doty S.L."/>
        </authorList>
    </citation>
    <scope>NUCLEOTIDE SEQUENCE [LARGE SCALE GENOMIC DNA]</scope>
    <source>
        <strain evidence="2 3">WP1</strain>
    </source>
</reference>
<dbReference type="Proteomes" id="UP000053890">
    <property type="component" value="Unassembled WGS sequence"/>
</dbReference>
<dbReference type="EMBL" id="KQ474082">
    <property type="protein sequence ID" value="KPV73690.1"/>
    <property type="molecule type" value="Genomic_DNA"/>
</dbReference>
<name>A0A0P9H179_RHOGW</name>
<accession>A0A0P9H179</accession>
<keyword evidence="3" id="KW-1185">Reference proteome</keyword>
<sequence>MRIDRQYRRHALAPTSTPSSKKVQDMQDAVLQLTRIVSSLTTEVESLYLRVGRIEQAQARAQCQCAAGAVDVDVGHAPQTTASTLATDALEGGASRDLESRPHVHASTRPTLPTLSPAFSVPDAPRSCSSAPFAFAAPATAHPAVSPTAAEDDWLLIEQRTSTPAPPPASTRAPSPTFSFCGGATDGVEKGSENESIEQGGDEDDEERTSRTMPPIPTMRYSVVVVGRSMYVRGLSEPAAVKVQPADGGAKEDKKEEKEEQEEEEESALERIE</sequence>
<dbReference type="GeneID" id="28977991"/>
<evidence type="ECO:0000313" key="3">
    <source>
        <dbReference type="Proteomes" id="UP000053890"/>
    </source>
</evidence>
<evidence type="ECO:0000256" key="1">
    <source>
        <dbReference type="SAM" id="MobiDB-lite"/>
    </source>
</evidence>
<gene>
    <name evidence="2" type="ORF">RHOBADRAFT_54884</name>
</gene>
<feature type="region of interest" description="Disordered" evidence="1">
    <location>
        <begin position="1"/>
        <end position="23"/>
    </location>
</feature>
<feature type="region of interest" description="Disordered" evidence="1">
    <location>
        <begin position="161"/>
        <end position="216"/>
    </location>
</feature>
<evidence type="ECO:0000313" key="2">
    <source>
        <dbReference type="EMBL" id="KPV73690.1"/>
    </source>
</evidence>